<feature type="domain" description="HTH LytTR-type" evidence="5">
    <location>
        <begin position="144"/>
        <end position="248"/>
    </location>
</feature>
<dbReference type="InterPro" id="IPR007492">
    <property type="entry name" value="LytTR_DNA-bd_dom"/>
</dbReference>
<keyword evidence="1" id="KW-0902">Two-component regulatory system</keyword>
<dbReference type="EMBL" id="CP003154">
    <property type="protein sequence ID" value="AFL74172.1"/>
    <property type="molecule type" value="Genomic_DNA"/>
</dbReference>
<evidence type="ECO:0000256" key="2">
    <source>
        <dbReference type="ARBA" id="ARBA00023125"/>
    </source>
</evidence>
<evidence type="ECO:0000313" key="6">
    <source>
        <dbReference type="EMBL" id="AFL74172.1"/>
    </source>
</evidence>
<name>I3YB04_THIV6</name>
<dbReference type="Pfam" id="PF00072">
    <property type="entry name" value="Response_reg"/>
    <property type="match status" value="1"/>
</dbReference>
<evidence type="ECO:0000313" key="7">
    <source>
        <dbReference type="Proteomes" id="UP000006062"/>
    </source>
</evidence>
<feature type="domain" description="Response regulatory" evidence="4">
    <location>
        <begin position="2"/>
        <end position="117"/>
    </location>
</feature>
<dbReference type="OrthoDB" id="236568at2"/>
<dbReference type="SUPFAM" id="SSF52172">
    <property type="entry name" value="CheY-like"/>
    <property type="match status" value="1"/>
</dbReference>
<dbReference type="Proteomes" id="UP000006062">
    <property type="component" value="Chromosome"/>
</dbReference>
<feature type="modified residue" description="4-aspartylphosphate" evidence="3">
    <location>
        <position position="54"/>
    </location>
</feature>
<dbReference type="Pfam" id="PF04397">
    <property type="entry name" value="LytTR"/>
    <property type="match status" value="1"/>
</dbReference>
<evidence type="ECO:0000259" key="4">
    <source>
        <dbReference type="PROSITE" id="PS50110"/>
    </source>
</evidence>
<dbReference type="GO" id="GO:0005829">
    <property type="term" value="C:cytosol"/>
    <property type="evidence" value="ECO:0007669"/>
    <property type="project" value="TreeGrafter"/>
</dbReference>
<evidence type="ECO:0000259" key="5">
    <source>
        <dbReference type="PROSITE" id="PS50930"/>
    </source>
</evidence>
<dbReference type="PROSITE" id="PS50930">
    <property type="entry name" value="HTH_LYTTR"/>
    <property type="match status" value="1"/>
</dbReference>
<keyword evidence="2" id="KW-0238">DNA-binding</keyword>
<dbReference type="HOGENOM" id="CLU_000445_14_1_6"/>
<dbReference type="InterPro" id="IPR011006">
    <property type="entry name" value="CheY-like_superfamily"/>
</dbReference>
<dbReference type="AlphaFoldDB" id="I3YB04"/>
<sequence length="255" mass="28368">MRILVVDDDSSARDQLRHLLAEFDGDHALAGEAADGWEAISCCRSQPIDLVLLDARMPGMSGTEVVRRLAQLDAPPAVILMAADEPSTSAVTGSQGAACLPKPVQRERLEEELARISRQLNQSAVPVVGVESPVAPYPGRRRQISARYRGQVCTAPVRDILFLRADQKYVAIRHPGGELLVDESLRTFEQEFGDLFVRIHRNALVARARLVGLEKTGQGHFQARLSDCDERLPVSRRHVAKVRRWLRERTLEPSE</sequence>
<dbReference type="PANTHER" id="PTHR48111:SF69">
    <property type="entry name" value="RESPONSE REGULATOR RECEIVER"/>
    <property type="match status" value="1"/>
</dbReference>
<reference evidence="6 7" key="1">
    <citation type="submission" date="2012-06" db="EMBL/GenBank/DDBJ databases">
        <title>Complete sequence of Thiocystis violascens DSM 198.</title>
        <authorList>
            <consortium name="US DOE Joint Genome Institute"/>
            <person name="Lucas S."/>
            <person name="Han J."/>
            <person name="Lapidus A."/>
            <person name="Cheng J.-F."/>
            <person name="Goodwin L."/>
            <person name="Pitluck S."/>
            <person name="Peters L."/>
            <person name="Ovchinnikova G."/>
            <person name="Teshima H."/>
            <person name="Detter J.C."/>
            <person name="Han C."/>
            <person name="Tapia R."/>
            <person name="Land M."/>
            <person name="Hauser L."/>
            <person name="Kyrpides N."/>
            <person name="Ivanova N."/>
            <person name="Pagani I."/>
            <person name="Vogl K."/>
            <person name="Liu Z."/>
            <person name="Frigaard N.-U."/>
            <person name="Bryant D."/>
            <person name="Woyke T."/>
        </authorList>
    </citation>
    <scope>NUCLEOTIDE SEQUENCE [LARGE SCALE GENOMIC DNA]</scope>
    <source>
        <strain evidence="7">ATCC 17096 / DSM 198 / 6111</strain>
    </source>
</reference>
<dbReference type="GO" id="GO:0032993">
    <property type="term" value="C:protein-DNA complex"/>
    <property type="evidence" value="ECO:0007669"/>
    <property type="project" value="TreeGrafter"/>
</dbReference>
<dbReference type="InterPro" id="IPR039420">
    <property type="entry name" value="WalR-like"/>
</dbReference>
<dbReference type="GO" id="GO:0000976">
    <property type="term" value="F:transcription cis-regulatory region binding"/>
    <property type="evidence" value="ECO:0007669"/>
    <property type="project" value="TreeGrafter"/>
</dbReference>
<dbReference type="PROSITE" id="PS50110">
    <property type="entry name" value="RESPONSE_REGULATORY"/>
    <property type="match status" value="1"/>
</dbReference>
<dbReference type="SMART" id="SM00448">
    <property type="entry name" value="REC"/>
    <property type="match status" value="1"/>
</dbReference>
<proteinExistence type="predicted"/>
<dbReference type="GO" id="GO:0006355">
    <property type="term" value="P:regulation of DNA-templated transcription"/>
    <property type="evidence" value="ECO:0007669"/>
    <property type="project" value="TreeGrafter"/>
</dbReference>
<gene>
    <name evidence="6" type="ordered locus">Thivi_2222</name>
</gene>
<evidence type="ECO:0000256" key="3">
    <source>
        <dbReference type="PROSITE-ProRule" id="PRU00169"/>
    </source>
</evidence>
<dbReference type="eggNOG" id="COG3279">
    <property type="taxonomic scope" value="Bacteria"/>
</dbReference>
<dbReference type="STRING" id="765911.Thivi_2222"/>
<dbReference type="RefSeq" id="WP_014778620.1">
    <property type="nucleotide sequence ID" value="NC_018012.1"/>
</dbReference>
<keyword evidence="7" id="KW-1185">Reference proteome</keyword>
<accession>I3YB04</accession>
<dbReference type="InterPro" id="IPR001789">
    <property type="entry name" value="Sig_transdc_resp-reg_receiver"/>
</dbReference>
<dbReference type="SMART" id="SM00850">
    <property type="entry name" value="LytTR"/>
    <property type="match status" value="1"/>
</dbReference>
<dbReference type="PANTHER" id="PTHR48111">
    <property type="entry name" value="REGULATOR OF RPOS"/>
    <property type="match status" value="1"/>
</dbReference>
<dbReference type="Gene3D" id="3.40.50.2300">
    <property type="match status" value="1"/>
</dbReference>
<dbReference type="GO" id="GO:0000156">
    <property type="term" value="F:phosphorelay response regulator activity"/>
    <property type="evidence" value="ECO:0007669"/>
    <property type="project" value="TreeGrafter"/>
</dbReference>
<evidence type="ECO:0000256" key="1">
    <source>
        <dbReference type="ARBA" id="ARBA00023012"/>
    </source>
</evidence>
<dbReference type="KEGG" id="tvi:Thivi_2222"/>
<keyword evidence="3" id="KW-0597">Phosphoprotein</keyword>
<organism evidence="6 7">
    <name type="scientific">Thiocystis violascens (strain ATCC 17096 / DSM 198 / 6111)</name>
    <name type="common">Chromatium violascens</name>
    <dbReference type="NCBI Taxonomy" id="765911"/>
    <lineage>
        <taxon>Bacteria</taxon>
        <taxon>Pseudomonadati</taxon>
        <taxon>Pseudomonadota</taxon>
        <taxon>Gammaproteobacteria</taxon>
        <taxon>Chromatiales</taxon>
        <taxon>Chromatiaceae</taxon>
        <taxon>Thiocystis</taxon>
    </lineage>
</organism>
<dbReference type="Gene3D" id="2.40.50.1020">
    <property type="entry name" value="LytTr DNA-binding domain"/>
    <property type="match status" value="1"/>
</dbReference>
<protein>
    <submittedName>
        <fullName evidence="6">Response regulator of the LytR/AlgR family</fullName>
    </submittedName>
</protein>